<evidence type="ECO:0000313" key="2">
    <source>
        <dbReference type="EMBL" id="KAJ7675134.1"/>
    </source>
</evidence>
<keyword evidence="3" id="KW-1185">Reference proteome</keyword>
<protein>
    <submittedName>
        <fullName evidence="2">Uncharacterized protein</fullName>
    </submittedName>
</protein>
<sequence length="129" mass="14088">LDLGSDDLQDEDSDCTYGSNSRATKFTDTEKTLAVLEFIKENFPRFSPRSLLQELFISDHATVKNATNKYLSTGGGLHLLEKAIGDKGLVDSNIGDWIMASATSICSREVSQLTDKASKGPHFEDAKSL</sequence>
<feature type="region of interest" description="Disordered" evidence="1">
    <location>
        <begin position="1"/>
        <end position="21"/>
    </location>
</feature>
<dbReference type="Proteomes" id="UP001221757">
    <property type="component" value="Unassembled WGS sequence"/>
</dbReference>
<proteinExistence type="predicted"/>
<reference evidence="2" key="1">
    <citation type="submission" date="2023-03" db="EMBL/GenBank/DDBJ databases">
        <title>Massive genome expansion in bonnet fungi (Mycena s.s.) driven by repeated elements and novel gene families across ecological guilds.</title>
        <authorList>
            <consortium name="Lawrence Berkeley National Laboratory"/>
            <person name="Harder C.B."/>
            <person name="Miyauchi S."/>
            <person name="Viragh M."/>
            <person name="Kuo A."/>
            <person name="Thoen E."/>
            <person name="Andreopoulos B."/>
            <person name="Lu D."/>
            <person name="Skrede I."/>
            <person name="Drula E."/>
            <person name="Henrissat B."/>
            <person name="Morin E."/>
            <person name="Kohler A."/>
            <person name="Barry K."/>
            <person name="LaButti K."/>
            <person name="Morin E."/>
            <person name="Salamov A."/>
            <person name="Lipzen A."/>
            <person name="Mereny Z."/>
            <person name="Hegedus B."/>
            <person name="Baldrian P."/>
            <person name="Stursova M."/>
            <person name="Weitz H."/>
            <person name="Taylor A."/>
            <person name="Grigoriev I.V."/>
            <person name="Nagy L.G."/>
            <person name="Martin F."/>
            <person name="Kauserud H."/>
        </authorList>
    </citation>
    <scope>NUCLEOTIDE SEQUENCE</scope>
    <source>
        <strain evidence="2">CBHHK067</strain>
    </source>
</reference>
<organism evidence="2 3">
    <name type="scientific">Mycena rosella</name>
    <name type="common">Pink bonnet</name>
    <name type="synonym">Agaricus rosellus</name>
    <dbReference type="NCBI Taxonomy" id="1033263"/>
    <lineage>
        <taxon>Eukaryota</taxon>
        <taxon>Fungi</taxon>
        <taxon>Dikarya</taxon>
        <taxon>Basidiomycota</taxon>
        <taxon>Agaricomycotina</taxon>
        <taxon>Agaricomycetes</taxon>
        <taxon>Agaricomycetidae</taxon>
        <taxon>Agaricales</taxon>
        <taxon>Marasmiineae</taxon>
        <taxon>Mycenaceae</taxon>
        <taxon>Mycena</taxon>
    </lineage>
</organism>
<feature type="compositionally biased region" description="Acidic residues" evidence="1">
    <location>
        <begin position="1"/>
        <end position="14"/>
    </location>
</feature>
<gene>
    <name evidence="2" type="ORF">B0H17DRAFT_946192</name>
</gene>
<accession>A0AAD7D1V7</accession>
<evidence type="ECO:0000256" key="1">
    <source>
        <dbReference type="SAM" id="MobiDB-lite"/>
    </source>
</evidence>
<feature type="non-terminal residue" evidence="2">
    <location>
        <position position="1"/>
    </location>
</feature>
<dbReference type="EMBL" id="JARKIE010000152">
    <property type="protein sequence ID" value="KAJ7675134.1"/>
    <property type="molecule type" value="Genomic_DNA"/>
</dbReference>
<comment type="caution">
    <text evidence="2">The sequence shown here is derived from an EMBL/GenBank/DDBJ whole genome shotgun (WGS) entry which is preliminary data.</text>
</comment>
<evidence type="ECO:0000313" key="3">
    <source>
        <dbReference type="Proteomes" id="UP001221757"/>
    </source>
</evidence>
<name>A0AAD7D1V7_MYCRO</name>
<dbReference type="AlphaFoldDB" id="A0AAD7D1V7"/>